<evidence type="ECO:0008006" key="4">
    <source>
        <dbReference type="Google" id="ProtNLM"/>
    </source>
</evidence>
<evidence type="ECO:0000313" key="2">
    <source>
        <dbReference type="EMBL" id="MDC0745320.1"/>
    </source>
</evidence>
<dbReference type="Proteomes" id="UP001221411">
    <property type="component" value="Unassembled WGS sequence"/>
</dbReference>
<sequence length="311" mass="31813">MTRTGVEHAIPRRGVFCLAMLVLAACGREPAPVPATMPAVSVTIPASSGAASEVEVAPSKSSVAAPPAILVGRAVVDVAGRSVVRTLTEDAFGAGATYGSTAYLCVGRWSGPSRDERLQELRAYNLATGKLRCSKPVAYCRSIAAGAAGVLLGRYSGGAQGATFYDGAKGTPREVAPGPAVVAVHPFGTGFVALHENGVLDALDGESLAVRGTVKLPFVPGPFELGASFVERDALAGSSPRRARGARAASCSISPPARSPRGSTPRWLRRCATKPASSIGSSSRGRPRSSSIAAAACNGPRPSPWEKPRAL</sequence>
<dbReference type="EMBL" id="JAQNDO010000001">
    <property type="protein sequence ID" value="MDC0745320.1"/>
    <property type="molecule type" value="Genomic_DNA"/>
</dbReference>
<dbReference type="PROSITE" id="PS51257">
    <property type="entry name" value="PROKAR_LIPOPROTEIN"/>
    <property type="match status" value="1"/>
</dbReference>
<proteinExistence type="predicted"/>
<keyword evidence="3" id="KW-1185">Reference proteome</keyword>
<dbReference type="RefSeq" id="WP_271922691.1">
    <property type="nucleotide sequence ID" value="NZ_JAQNDO010000001.1"/>
</dbReference>
<evidence type="ECO:0000313" key="3">
    <source>
        <dbReference type="Proteomes" id="UP001221411"/>
    </source>
</evidence>
<feature type="compositionally biased region" description="Low complexity" evidence="1">
    <location>
        <begin position="275"/>
        <end position="296"/>
    </location>
</feature>
<reference evidence="2 3" key="1">
    <citation type="submission" date="2022-11" db="EMBL/GenBank/DDBJ databases">
        <title>Minimal conservation of predation-associated metabolite biosynthetic gene clusters underscores biosynthetic potential of Myxococcota including descriptions for ten novel species: Archangium lansinium sp. nov., Myxococcus landrumus sp. nov., Nannocystis bai.</title>
        <authorList>
            <person name="Ahearne A."/>
            <person name="Stevens C."/>
            <person name="Dowd S."/>
        </authorList>
    </citation>
    <scope>NUCLEOTIDE SEQUENCE [LARGE SCALE GENOMIC DNA]</scope>
    <source>
        <strain evidence="2 3">RJM3</strain>
    </source>
</reference>
<feature type="compositionally biased region" description="Low complexity" evidence="1">
    <location>
        <begin position="238"/>
        <end position="252"/>
    </location>
</feature>
<feature type="region of interest" description="Disordered" evidence="1">
    <location>
        <begin position="238"/>
        <end position="311"/>
    </location>
</feature>
<comment type="caution">
    <text evidence="2">The sequence shown here is derived from an EMBL/GenBank/DDBJ whole genome shotgun (WGS) entry which is preliminary data.</text>
</comment>
<accession>A0ABT5EU14</accession>
<evidence type="ECO:0000256" key="1">
    <source>
        <dbReference type="SAM" id="MobiDB-lite"/>
    </source>
</evidence>
<protein>
    <recommendedName>
        <fullName evidence="4">Lipoprotein</fullName>
    </recommendedName>
</protein>
<organism evidence="2 3">
    <name type="scientific">Polyangium mundeleinium</name>
    <dbReference type="NCBI Taxonomy" id="2995306"/>
    <lineage>
        <taxon>Bacteria</taxon>
        <taxon>Pseudomonadati</taxon>
        <taxon>Myxococcota</taxon>
        <taxon>Polyangia</taxon>
        <taxon>Polyangiales</taxon>
        <taxon>Polyangiaceae</taxon>
        <taxon>Polyangium</taxon>
    </lineage>
</organism>
<name>A0ABT5EU14_9BACT</name>
<gene>
    <name evidence="2" type="ORF">POL67_28570</name>
</gene>